<sequence length="273" mass="30766">MGPRFFSSPPLYFITALFLIIPSLCAGDDPFFTDCSRPFNCGILKNLSFPFWGDTRPQYCGQQRYLLICNGMGSYPGIFINWREFILLGIDQLARPQMMTLSRTLPCPTTLDYGLFSPAKTVVNMTLFSSCSESNLSRVRIETSRRINCTTDGESGASKFSLFLRDNETNLVSCQEKVEVPVPKEALAEFTSGTLNLSGTLMRQFNVQDLKDNDFCERCLRSGGRCGSNRISPESFACYCRDRPYNIECGGKCYALHNNLLFNYCSHFVQIVS</sequence>
<keyword evidence="3" id="KW-0812">Transmembrane</keyword>
<evidence type="ECO:0000256" key="8">
    <source>
        <dbReference type="ARBA" id="ARBA00047899"/>
    </source>
</evidence>
<dbReference type="GO" id="GO:0016020">
    <property type="term" value="C:membrane"/>
    <property type="evidence" value="ECO:0007669"/>
    <property type="project" value="UniProtKB-SubCell"/>
</dbReference>
<reference evidence="13 14" key="1">
    <citation type="journal article" date="2021" name="Commun. Biol.">
        <title>The genome of Shorea leprosula (Dipterocarpaceae) highlights the ecological relevance of drought in aseasonal tropical rainforests.</title>
        <authorList>
            <person name="Ng K.K.S."/>
            <person name="Kobayashi M.J."/>
            <person name="Fawcett J.A."/>
            <person name="Hatakeyama M."/>
            <person name="Paape T."/>
            <person name="Ng C.H."/>
            <person name="Ang C.C."/>
            <person name="Tnah L.H."/>
            <person name="Lee C.T."/>
            <person name="Nishiyama T."/>
            <person name="Sese J."/>
            <person name="O'Brien M.J."/>
            <person name="Copetti D."/>
            <person name="Mohd Noor M.I."/>
            <person name="Ong R.C."/>
            <person name="Putra M."/>
            <person name="Sireger I.Z."/>
            <person name="Indrioko S."/>
            <person name="Kosugi Y."/>
            <person name="Izuno A."/>
            <person name="Isagi Y."/>
            <person name="Lee S.L."/>
            <person name="Shimizu K.K."/>
        </authorList>
    </citation>
    <scope>NUCLEOTIDE SEQUENCE [LARGE SCALE GENOMIC DNA]</scope>
    <source>
        <strain evidence="13">214</strain>
    </source>
</reference>
<evidence type="ECO:0000313" key="13">
    <source>
        <dbReference type="EMBL" id="GKV23588.1"/>
    </source>
</evidence>
<feature type="signal peptide" evidence="10">
    <location>
        <begin position="1"/>
        <end position="27"/>
    </location>
</feature>
<evidence type="ECO:0000256" key="6">
    <source>
        <dbReference type="ARBA" id="ARBA00023136"/>
    </source>
</evidence>
<evidence type="ECO:0000256" key="10">
    <source>
        <dbReference type="SAM" id="SignalP"/>
    </source>
</evidence>
<proteinExistence type="predicted"/>
<comment type="catalytic activity">
    <reaction evidence="8">
        <text>L-threonyl-[protein] + ATP = O-phospho-L-threonyl-[protein] + ADP + H(+)</text>
        <dbReference type="Rhea" id="RHEA:46608"/>
        <dbReference type="Rhea" id="RHEA-COMP:11060"/>
        <dbReference type="Rhea" id="RHEA-COMP:11605"/>
        <dbReference type="ChEBI" id="CHEBI:15378"/>
        <dbReference type="ChEBI" id="CHEBI:30013"/>
        <dbReference type="ChEBI" id="CHEBI:30616"/>
        <dbReference type="ChEBI" id="CHEBI:61977"/>
        <dbReference type="ChEBI" id="CHEBI:456216"/>
        <dbReference type="EC" id="2.7.11.1"/>
    </reaction>
</comment>
<protein>
    <recommendedName>
        <fullName evidence="2">non-specific serine/threonine protein kinase</fullName>
        <ecNumber evidence="2">2.7.11.1</ecNumber>
    </recommendedName>
</protein>
<dbReference type="GO" id="GO:0030247">
    <property type="term" value="F:polysaccharide binding"/>
    <property type="evidence" value="ECO:0007669"/>
    <property type="project" value="InterPro"/>
</dbReference>
<comment type="catalytic activity">
    <reaction evidence="9">
        <text>L-seryl-[protein] + ATP = O-phospho-L-seryl-[protein] + ADP + H(+)</text>
        <dbReference type="Rhea" id="RHEA:17989"/>
        <dbReference type="Rhea" id="RHEA-COMP:9863"/>
        <dbReference type="Rhea" id="RHEA-COMP:11604"/>
        <dbReference type="ChEBI" id="CHEBI:15378"/>
        <dbReference type="ChEBI" id="CHEBI:29999"/>
        <dbReference type="ChEBI" id="CHEBI:30616"/>
        <dbReference type="ChEBI" id="CHEBI:83421"/>
        <dbReference type="ChEBI" id="CHEBI:456216"/>
        <dbReference type="EC" id="2.7.11.1"/>
    </reaction>
</comment>
<evidence type="ECO:0000256" key="1">
    <source>
        <dbReference type="ARBA" id="ARBA00004167"/>
    </source>
</evidence>
<gene>
    <name evidence="13" type="ORF">SLEP1_g33297</name>
</gene>
<dbReference type="InterPro" id="IPR025287">
    <property type="entry name" value="WAK_GUB"/>
</dbReference>
<evidence type="ECO:0000256" key="4">
    <source>
        <dbReference type="ARBA" id="ARBA00022729"/>
    </source>
</evidence>
<name>A0AAV5KG55_9ROSI</name>
<organism evidence="13 14">
    <name type="scientific">Rubroshorea leprosula</name>
    <dbReference type="NCBI Taxonomy" id="152421"/>
    <lineage>
        <taxon>Eukaryota</taxon>
        <taxon>Viridiplantae</taxon>
        <taxon>Streptophyta</taxon>
        <taxon>Embryophyta</taxon>
        <taxon>Tracheophyta</taxon>
        <taxon>Spermatophyta</taxon>
        <taxon>Magnoliopsida</taxon>
        <taxon>eudicotyledons</taxon>
        <taxon>Gunneridae</taxon>
        <taxon>Pentapetalae</taxon>
        <taxon>rosids</taxon>
        <taxon>malvids</taxon>
        <taxon>Malvales</taxon>
        <taxon>Dipterocarpaceae</taxon>
        <taxon>Rubroshorea</taxon>
    </lineage>
</organism>
<comment type="caution">
    <text evidence="13">The sequence shown here is derived from an EMBL/GenBank/DDBJ whole genome shotgun (WGS) entry which is preliminary data.</text>
</comment>
<dbReference type="PANTHER" id="PTHR33138:SF72">
    <property type="entry name" value="WALL-ASSOCIATED RECEPTOR KINASE CARBOXY-TERMINAL PROTEIN"/>
    <property type="match status" value="1"/>
</dbReference>
<keyword evidence="6" id="KW-0472">Membrane</keyword>
<evidence type="ECO:0000259" key="12">
    <source>
        <dbReference type="Pfam" id="PF14380"/>
    </source>
</evidence>
<feature type="domain" description="Wall-associated receptor kinase C-terminal" evidence="12">
    <location>
        <begin position="166"/>
        <end position="243"/>
    </location>
</feature>
<evidence type="ECO:0000256" key="5">
    <source>
        <dbReference type="ARBA" id="ARBA00022989"/>
    </source>
</evidence>
<dbReference type="Pfam" id="PF14380">
    <property type="entry name" value="WAK_assoc"/>
    <property type="match status" value="1"/>
</dbReference>
<evidence type="ECO:0000256" key="3">
    <source>
        <dbReference type="ARBA" id="ARBA00022692"/>
    </source>
</evidence>
<evidence type="ECO:0000313" key="14">
    <source>
        <dbReference type="Proteomes" id="UP001054252"/>
    </source>
</evidence>
<dbReference type="AlphaFoldDB" id="A0AAV5KG55"/>
<keyword evidence="4 10" id="KW-0732">Signal</keyword>
<accession>A0AAV5KG55</accession>
<evidence type="ECO:0000256" key="2">
    <source>
        <dbReference type="ARBA" id="ARBA00012513"/>
    </source>
</evidence>
<dbReference type="EC" id="2.7.11.1" evidence="2"/>
<dbReference type="PANTHER" id="PTHR33138">
    <property type="entry name" value="OS01G0690200 PROTEIN"/>
    <property type="match status" value="1"/>
</dbReference>
<comment type="subcellular location">
    <subcellularLocation>
        <location evidence="1">Membrane</location>
        <topology evidence="1">Single-pass membrane protein</topology>
    </subcellularLocation>
</comment>
<feature type="chain" id="PRO_5043674847" description="non-specific serine/threonine protein kinase" evidence="10">
    <location>
        <begin position="28"/>
        <end position="273"/>
    </location>
</feature>
<evidence type="ECO:0000259" key="11">
    <source>
        <dbReference type="Pfam" id="PF13947"/>
    </source>
</evidence>
<dbReference type="Pfam" id="PF13947">
    <property type="entry name" value="GUB_WAK_bind"/>
    <property type="match status" value="1"/>
</dbReference>
<evidence type="ECO:0000256" key="9">
    <source>
        <dbReference type="ARBA" id="ARBA00048679"/>
    </source>
</evidence>
<keyword evidence="5" id="KW-1133">Transmembrane helix</keyword>
<keyword evidence="14" id="KW-1185">Reference proteome</keyword>
<evidence type="ECO:0000256" key="7">
    <source>
        <dbReference type="ARBA" id="ARBA00023180"/>
    </source>
</evidence>
<feature type="domain" description="Wall-associated receptor kinase galacturonan-binding" evidence="11">
    <location>
        <begin position="35"/>
        <end position="92"/>
    </location>
</feature>
<dbReference type="Proteomes" id="UP001054252">
    <property type="component" value="Unassembled WGS sequence"/>
</dbReference>
<keyword evidence="7" id="KW-0325">Glycoprotein</keyword>
<dbReference type="InterPro" id="IPR032872">
    <property type="entry name" value="WAK_assoc_C"/>
</dbReference>
<dbReference type="GO" id="GO:0004674">
    <property type="term" value="F:protein serine/threonine kinase activity"/>
    <property type="evidence" value="ECO:0007669"/>
    <property type="project" value="UniProtKB-KW"/>
</dbReference>
<dbReference type="EMBL" id="BPVZ01000063">
    <property type="protein sequence ID" value="GKV23588.1"/>
    <property type="molecule type" value="Genomic_DNA"/>
</dbReference>